<protein>
    <submittedName>
        <fullName evidence="2">Uncharacterized protein</fullName>
    </submittedName>
</protein>
<evidence type="ECO:0000313" key="3">
    <source>
        <dbReference type="Proteomes" id="UP000286045"/>
    </source>
</evidence>
<proteinExistence type="predicted"/>
<name>A0A439D5Y9_9PEZI</name>
<sequence>MSGVDSAAQVGELQIVDESDSTAVDPPQETLVDPKSTMYRTVGAAVHLGLSLLETPQGKEALVDIGRAVVAASGNHIYYDDPKNMVFWVERFLTQLRSTFPSVILSRRIGGEGAILRTDWDSGGLGMKDWHPKKAGALRLNKTIIENFVRAGEAITKNQQPLEAHITAYNNFMFIMGITIAHELVHSFVGYLSGSARPSTPENISRLPSRYNTSHERGTETGESGRAWEGLVFGGIVEAVEDPFNPLGAFQAGVLYSLDGNEQAREVDPSYIGQILQGGDPNDIDDLPDLMQDVRLSQLPSDLAQIARRNRSSPKTISEEKLEIYNTHPPSRTVREREFAIMIQAINDPRYLFVVP</sequence>
<keyword evidence="3" id="KW-1185">Reference proteome</keyword>
<dbReference type="Proteomes" id="UP000286045">
    <property type="component" value="Unassembled WGS sequence"/>
</dbReference>
<evidence type="ECO:0000313" key="2">
    <source>
        <dbReference type="EMBL" id="RWA09822.1"/>
    </source>
</evidence>
<dbReference type="AlphaFoldDB" id="A0A439D5Y9"/>
<organism evidence="2 3">
    <name type="scientific">Xylaria grammica</name>
    <dbReference type="NCBI Taxonomy" id="363999"/>
    <lineage>
        <taxon>Eukaryota</taxon>
        <taxon>Fungi</taxon>
        <taxon>Dikarya</taxon>
        <taxon>Ascomycota</taxon>
        <taxon>Pezizomycotina</taxon>
        <taxon>Sordariomycetes</taxon>
        <taxon>Xylariomycetidae</taxon>
        <taxon>Xylariales</taxon>
        <taxon>Xylariaceae</taxon>
        <taxon>Xylaria</taxon>
    </lineage>
</organism>
<evidence type="ECO:0000256" key="1">
    <source>
        <dbReference type="SAM" id="MobiDB-lite"/>
    </source>
</evidence>
<accession>A0A439D5Y9</accession>
<feature type="region of interest" description="Disordered" evidence="1">
    <location>
        <begin position="196"/>
        <end position="223"/>
    </location>
</feature>
<dbReference type="EMBL" id="RYZI01000139">
    <property type="protein sequence ID" value="RWA09822.1"/>
    <property type="molecule type" value="Genomic_DNA"/>
</dbReference>
<reference evidence="2 3" key="1">
    <citation type="submission" date="2018-12" db="EMBL/GenBank/DDBJ databases">
        <title>Draft genome sequence of Xylaria grammica IHI A82.</title>
        <authorList>
            <person name="Buettner E."/>
            <person name="Kellner H."/>
        </authorList>
    </citation>
    <scope>NUCLEOTIDE SEQUENCE [LARGE SCALE GENOMIC DNA]</scope>
    <source>
        <strain evidence="2 3">IHI A82</strain>
    </source>
</reference>
<gene>
    <name evidence="2" type="ORF">EKO27_g5309</name>
</gene>
<comment type="caution">
    <text evidence="2">The sequence shown here is derived from an EMBL/GenBank/DDBJ whole genome shotgun (WGS) entry which is preliminary data.</text>
</comment>